<reference evidence="1" key="1">
    <citation type="submission" date="2021-06" db="EMBL/GenBank/DDBJ databases">
        <authorList>
            <person name="Kallberg Y."/>
            <person name="Tangrot J."/>
            <person name="Rosling A."/>
        </authorList>
    </citation>
    <scope>NUCLEOTIDE SEQUENCE</scope>
    <source>
        <strain evidence="1">FL966</strain>
    </source>
</reference>
<feature type="non-terminal residue" evidence="1">
    <location>
        <position position="44"/>
    </location>
</feature>
<dbReference type="Proteomes" id="UP000789759">
    <property type="component" value="Unassembled WGS sequence"/>
</dbReference>
<name>A0A9N9IEZ8_9GLOM</name>
<evidence type="ECO:0000313" key="2">
    <source>
        <dbReference type="Proteomes" id="UP000789759"/>
    </source>
</evidence>
<protein>
    <submittedName>
        <fullName evidence="1">19769_t:CDS:1</fullName>
    </submittedName>
</protein>
<dbReference type="EMBL" id="CAJVQA010014805">
    <property type="protein sequence ID" value="CAG8733340.1"/>
    <property type="molecule type" value="Genomic_DNA"/>
</dbReference>
<evidence type="ECO:0000313" key="1">
    <source>
        <dbReference type="EMBL" id="CAG8733340.1"/>
    </source>
</evidence>
<proteinExistence type="predicted"/>
<organism evidence="1 2">
    <name type="scientific">Cetraspora pellucida</name>
    <dbReference type="NCBI Taxonomy" id="1433469"/>
    <lineage>
        <taxon>Eukaryota</taxon>
        <taxon>Fungi</taxon>
        <taxon>Fungi incertae sedis</taxon>
        <taxon>Mucoromycota</taxon>
        <taxon>Glomeromycotina</taxon>
        <taxon>Glomeromycetes</taxon>
        <taxon>Diversisporales</taxon>
        <taxon>Gigasporaceae</taxon>
        <taxon>Cetraspora</taxon>
    </lineage>
</organism>
<accession>A0A9N9IEZ8</accession>
<dbReference type="AlphaFoldDB" id="A0A9N9IEZ8"/>
<dbReference type="OrthoDB" id="10390755at2759"/>
<sequence length="44" mass="5180">MDCEEENQIRFNETNLLDDITFNNSTTLLIEDIIDLTAENNYKL</sequence>
<gene>
    <name evidence="1" type="ORF">CPELLU_LOCUS13637</name>
</gene>
<comment type="caution">
    <text evidence="1">The sequence shown here is derived from an EMBL/GenBank/DDBJ whole genome shotgun (WGS) entry which is preliminary data.</text>
</comment>
<keyword evidence="2" id="KW-1185">Reference proteome</keyword>